<dbReference type="HAMAP" id="MF_00420">
    <property type="entry name" value="PurL_2"/>
    <property type="match status" value="1"/>
</dbReference>
<dbReference type="InterPro" id="IPR010074">
    <property type="entry name" value="PRibForGlyAmidine_synth_PurL"/>
</dbReference>
<sequence>MDELRDKERQAAGGLTPEEQEEVRRQLGREPNEVEWALFSVLWSEHCSYKTSKPLLRGLPRQGKGVLAGAGEENAGVLELGDGWAVVFKIESHNHPSAVEPFQGAATGVGGIIRDILAMGARPIALMDSLRVGELRGDSKEAQRNRRLLEGIVAGIAHYGNLVGIPTVGGELACHPSYGRNPLVNVLCVGVVPTDRLVRSRASGLGNPVYYAGAPTGRDGLGGAAFASRQLSGGRAADLPSVQVGDPFVGKLLVEACLELVWNTESVVAMQDMGAAGLACAAAEMAARGGVGVELFLDRVPLRQPGLEPWEILLSESQERMLLVVRQGREEEVERVFSRWGLRAVCVGRVVPDPVLRVWYKGTICVSVPPRALTDGVPLRDPASMEYQWTRNKRTLSLASSEIFPEPSDYHSACLRLLSHPEASAKRWIFEQYDWMVGLALAGQPGADAAILRIPVGQGRWRWVAVTCDGNGRYCKVDPREGAKATVAEALRNLAMVGAVPLGITDNLNLGDPDRGASYWELVQVIEGMGEACRFFRVPVTGGNVSLYNETEAGPIVPTPVIGAVGEIPFPQRIPKAGLGRPGDYVVLLGGWGEGLGGSLFAQEFHGDLGGALPPVDLEKEKKLHELVRDLLWKGLLQGVHDLSDGGLWVSLVEGCLRASPRVGARIRIPLSAGPLHQVLFNEAGARALAGVGRKDLPRVEEEASRAGVSFWILGELAGEEQIVVTREDGNSVTWTLEELEEAWEGGLPLCMEKKAEEGEKREGGDQA</sequence>
<feature type="domain" description="PurM-like N-terminal" evidence="10">
    <location>
        <begin position="446"/>
        <end position="567"/>
    </location>
</feature>
<feature type="active site" description="Proton acceptor" evidence="8">
    <location>
        <position position="93"/>
    </location>
</feature>
<reference evidence="13" key="1">
    <citation type="submission" date="2021-02" db="EMBL/GenBank/DDBJ databases">
        <authorList>
            <person name="Cremers G."/>
            <person name="Picone N."/>
        </authorList>
    </citation>
    <scope>NUCLEOTIDE SEQUENCE</scope>
    <source>
        <strain evidence="13">PQ17</strain>
    </source>
</reference>
<gene>
    <name evidence="8 13" type="primary">purL</name>
    <name evidence="13" type="ORF">MPNT_10446</name>
</gene>
<feature type="binding site" evidence="8">
    <location>
        <position position="91"/>
    </location>
    <ligand>
        <name>Mg(2+)</name>
        <dbReference type="ChEBI" id="CHEBI:18420"/>
        <label>1</label>
    </ligand>
</feature>
<evidence type="ECO:0000256" key="9">
    <source>
        <dbReference type="SAM" id="MobiDB-lite"/>
    </source>
</evidence>
<evidence type="ECO:0000256" key="5">
    <source>
        <dbReference type="ARBA" id="ARBA00022755"/>
    </source>
</evidence>
<feature type="binding site" evidence="8">
    <location>
        <position position="114"/>
    </location>
    <ligand>
        <name>substrate</name>
    </ligand>
</feature>
<comment type="subunit">
    <text evidence="8">Monomer. Part of the FGAM synthase complex composed of 1 PurL, 1 PurQ and 2 PurS subunits.</text>
</comment>
<feature type="binding site" evidence="8">
    <location>
        <position position="543"/>
    </location>
    <ligand>
        <name>ATP</name>
        <dbReference type="ChEBI" id="CHEBI:30616"/>
    </ligand>
</feature>
<feature type="region of interest" description="Disordered" evidence="9">
    <location>
        <begin position="1"/>
        <end position="27"/>
    </location>
</feature>
<dbReference type="NCBIfam" id="TIGR01736">
    <property type="entry name" value="FGAM_synth_II"/>
    <property type="match status" value="1"/>
</dbReference>
<comment type="caution">
    <text evidence="13">The sequence shown here is derived from an EMBL/GenBank/DDBJ whole genome shotgun (WGS) entry which is preliminary data.</text>
</comment>
<accession>A0A8J2BGB3</accession>
<dbReference type="EC" id="6.3.5.3" evidence="8"/>
<evidence type="ECO:0000256" key="7">
    <source>
        <dbReference type="ARBA" id="ARBA00022842"/>
    </source>
</evidence>
<dbReference type="InterPro" id="IPR016188">
    <property type="entry name" value="PurM-like_N"/>
</dbReference>
<evidence type="ECO:0000313" key="14">
    <source>
        <dbReference type="Proteomes" id="UP000663859"/>
    </source>
</evidence>
<dbReference type="InterPro" id="IPR041609">
    <property type="entry name" value="PurL_linker"/>
</dbReference>
<dbReference type="InterPro" id="IPR010918">
    <property type="entry name" value="PurM-like_C_dom"/>
</dbReference>
<keyword evidence="7 8" id="KW-0460">Magnesium</keyword>
<feature type="binding site" evidence="8">
    <location>
        <position position="546"/>
    </location>
    <ligand>
        <name>substrate</name>
    </ligand>
</feature>
<evidence type="ECO:0000256" key="1">
    <source>
        <dbReference type="ARBA" id="ARBA00022490"/>
    </source>
</evidence>
<dbReference type="EMBL" id="CAJNOB010000001">
    <property type="protein sequence ID" value="CAF0689945.1"/>
    <property type="molecule type" value="Genomic_DNA"/>
</dbReference>
<dbReference type="Gene3D" id="3.90.650.10">
    <property type="entry name" value="PurM-like C-terminal domain"/>
    <property type="match status" value="2"/>
</dbReference>
<dbReference type="GO" id="GO:0005737">
    <property type="term" value="C:cytoplasm"/>
    <property type="evidence" value="ECO:0007669"/>
    <property type="project" value="UniProtKB-SubCell"/>
</dbReference>
<keyword evidence="1 8" id="KW-0963">Cytoplasm</keyword>
<dbReference type="GO" id="GO:0004642">
    <property type="term" value="F:phosphoribosylformylglycinamidine synthase activity"/>
    <property type="evidence" value="ECO:0007669"/>
    <property type="project" value="UniProtKB-UniRule"/>
</dbReference>
<dbReference type="SUPFAM" id="SSF56042">
    <property type="entry name" value="PurM C-terminal domain-like"/>
    <property type="match status" value="2"/>
</dbReference>
<keyword evidence="5 8" id="KW-0658">Purine biosynthesis</keyword>
<dbReference type="SUPFAM" id="SSF55326">
    <property type="entry name" value="PurM N-terminal domain-like"/>
    <property type="match status" value="2"/>
</dbReference>
<keyword evidence="6 8" id="KW-0067">ATP-binding</keyword>
<feature type="compositionally biased region" description="Basic and acidic residues" evidence="9">
    <location>
        <begin position="1"/>
        <end position="10"/>
    </location>
</feature>
<feature type="binding site" evidence="8">
    <location>
        <position position="506"/>
    </location>
    <ligand>
        <name>ATP</name>
        <dbReference type="ChEBI" id="CHEBI:30616"/>
    </ligand>
</feature>
<dbReference type="GO" id="GO:0005524">
    <property type="term" value="F:ATP binding"/>
    <property type="evidence" value="ECO:0007669"/>
    <property type="project" value="UniProtKB-UniRule"/>
</dbReference>
<dbReference type="NCBIfam" id="NF002290">
    <property type="entry name" value="PRK01213.1"/>
    <property type="match status" value="1"/>
</dbReference>
<comment type="caution">
    <text evidence="8">Lacks conserved residue(s) required for the propagation of feature annotation.</text>
</comment>
<feature type="domain" description="Phosphoribosylformylglycinamidine synthase linker" evidence="12">
    <location>
        <begin position="5"/>
        <end position="50"/>
    </location>
</feature>
<dbReference type="PANTHER" id="PTHR43555:SF1">
    <property type="entry name" value="PHOSPHORIBOSYLFORMYLGLYCINAMIDINE SYNTHASE SUBUNIT PURL"/>
    <property type="match status" value="1"/>
</dbReference>
<dbReference type="Pfam" id="PF18072">
    <property type="entry name" value="FGAR-AT_linker"/>
    <property type="match status" value="1"/>
</dbReference>
<feature type="domain" description="PurM-like N-terminal" evidence="10">
    <location>
        <begin position="73"/>
        <end position="192"/>
    </location>
</feature>
<dbReference type="Pfam" id="PF02769">
    <property type="entry name" value="AIRS_C"/>
    <property type="match status" value="2"/>
</dbReference>
<evidence type="ECO:0000256" key="2">
    <source>
        <dbReference type="ARBA" id="ARBA00022598"/>
    </source>
</evidence>
<dbReference type="RefSeq" id="WP_174581846.1">
    <property type="nucleotide sequence ID" value="NZ_CAJNOB010000001.1"/>
</dbReference>
<dbReference type="Proteomes" id="UP000663859">
    <property type="component" value="Unassembled WGS sequence"/>
</dbReference>
<proteinExistence type="inferred from homology"/>
<protein>
    <recommendedName>
        <fullName evidence="8">Phosphoribosylformylglycinamidine synthase subunit PurL</fullName>
        <shortName evidence="8">FGAM synthase</shortName>
        <ecNumber evidence="8">6.3.5.3</ecNumber>
    </recommendedName>
    <alternativeName>
        <fullName evidence="8">Formylglycinamide ribonucleotide amidotransferase subunit II</fullName>
        <shortName evidence="8">FGAR amidotransferase II</shortName>
        <shortName evidence="8">FGAR-AT II</shortName>
    </alternativeName>
    <alternativeName>
        <fullName evidence="8">Glutamine amidotransferase PurL</fullName>
    </alternativeName>
    <alternativeName>
        <fullName evidence="8">Phosphoribosylformylglycinamidine synthase subunit II</fullName>
    </alternativeName>
</protein>
<evidence type="ECO:0000259" key="10">
    <source>
        <dbReference type="Pfam" id="PF00586"/>
    </source>
</evidence>
<keyword evidence="4 8" id="KW-0547">Nucleotide-binding</keyword>
<dbReference type="PIRSF" id="PIRSF001587">
    <property type="entry name" value="FGAM_synthase_II"/>
    <property type="match status" value="1"/>
</dbReference>
<keyword evidence="2 8" id="KW-0436">Ligase</keyword>
<keyword evidence="3 8" id="KW-0479">Metal-binding</keyword>
<organism evidence="13 14">
    <name type="scientific">Candidatus Methylacidithermus pantelleriae</name>
    <dbReference type="NCBI Taxonomy" id="2744239"/>
    <lineage>
        <taxon>Bacteria</taxon>
        <taxon>Pseudomonadati</taxon>
        <taxon>Verrucomicrobiota</taxon>
        <taxon>Methylacidiphilae</taxon>
        <taxon>Methylacidiphilales</taxon>
        <taxon>Methylacidiphilaceae</taxon>
        <taxon>Candidatus Methylacidithermus</taxon>
    </lineage>
</organism>
<dbReference type="Gene3D" id="3.30.1330.10">
    <property type="entry name" value="PurM-like, N-terminal domain"/>
    <property type="match status" value="2"/>
</dbReference>
<dbReference type="InterPro" id="IPR036921">
    <property type="entry name" value="PurM-like_N_sf"/>
</dbReference>
<evidence type="ECO:0000259" key="12">
    <source>
        <dbReference type="Pfam" id="PF18072"/>
    </source>
</evidence>
<feature type="binding site" evidence="8">
    <location>
        <begin position="316"/>
        <end position="318"/>
    </location>
    <ligand>
        <name>substrate</name>
    </ligand>
</feature>
<dbReference type="PANTHER" id="PTHR43555">
    <property type="entry name" value="PHOSPHORIBOSYLFORMYLGLYCINAMIDINE SYNTHASE SUBUNIT PURL"/>
    <property type="match status" value="1"/>
</dbReference>
<feature type="binding site" evidence="8">
    <location>
        <position position="243"/>
    </location>
    <ligand>
        <name>substrate</name>
    </ligand>
</feature>
<feature type="binding site" evidence="8">
    <location>
        <position position="89"/>
    </location>
    <ligand>
        <name>ATP</name>
        <dbReference type="ChEBI" id="CHEBI:30616"/>
    </ligand>
</feature>
<feature type="domain" description="PurM-like C-terminal" evidence="11">
    <location>
        <begin position="206"/>
        <end position="360"/>
    </location>
</feature>
<name>A0A8J2BGB3_9BACT</name>
<feature type="binding site" evidence="8">
    <location>
        <begin position="92"/>
        <end position="95"/>
    </location>
    <ligand>
        <name>substrate</name>
    </ligand>
</feature>
<feature type="binding site" evidence="8">
    <location>
        <position position="272"/>
    </location>
    <ligand>
        <name>Mg(2+)</name>
        <dbReference type="ChEBI" id="CHEBI:18420"/>
        <label>2</label>
    </ligand>
</feature>
<dbReference type="FunFam" id="3.30.1330.10:FF:000004">
    <property type="entry name" value="Phosphoribosylformylglycinamidine synthase subunit PurL"/>
    <property type="match status" value="1"/>
</dbReference>
<dbReference type="GO" id="GO:0000287">
    <property type="term" value="F:magnesium ion binding"/>
    <property type="evidence" value="ECO:0007669"/>
    <property type="project" value="UniProtKB-UniRule"/>
</dbReference>
<dbReference type="CDD" id="cd02204">
    <property type="entry name" value="PurL_repeat2"/>
    <property type="match status" value="1"/>
</dbReference>
<comment type="pathway">
    <text evidence="8">Purine metabolism; IMP biosynthesis via de novo pathway; 5-amino-1-(5-phospho-D-ribosyl)imidazole from N(2)-formyl-N(1)-(5-phospho-D-ribosyl)glycinamide: step 1/2.</text>
</comment>
<feature type="binding site" evidence="8">
    <location>
        <position position="49"/>
    </location>
    <ligand>
        <name>ATP</name>
        <dbReference type="ChEBI" id="CHEBI:30616"/>
    </ligand>
</feature>
<dbReference type="AlphaFoldDB" id="A0A8J2BGB3"/>
<dbReference type="CDD" id="cd02203">
    <property type="entry name" value="PurL_repeat1"/>
    <property type="match status" value="1"/>
</dbReference>
<evidence type="ECO:0000256" key="6">
    <source>
        <dbReference type="ARBA" id="ARBA00022840"/>
    </source>
</evidence>
<dbReference type="InterPro" id="IPR036676">
    <property type="entry name" value="PurM-like_C_sf"/>
</dbReference>
<comment type="catalytic activity">
    <reaction evidence="8">
        <text>N(2)-formyl-N(1)-(5-phospho-beta-D-ribosyl)glycinamide + L-glutamine + ATP + H2O = 2-formamido-N(1)-(5-O-phospho-beta-D-ribosyl)acetamidine + L-glutamate + ADP + phosphate + H(+)</text>
        <dbReference type="Rhea" id="RHEA:17129"/>
        <dbReference type="ChEBI" id="CHEBI:15377"/>
        <dbReference type="ChEBI" id="CHEBI:15378"/>
        <dbReference type="ChEBI" id="CHEBI:29985"/>
        <dbReference type="ChEBI" id="CHEBI:30616"/>
        <dbReference type="ChEBI" id="CHEBI:43474"/>
        <dbReference type="ChEBI" id="CHEBI:58359"/>
        <dbReference type="ChEBI" id="CHEBI:147286"/>
        <dbReference type="ChEBI" id="CHEBI:147287"/>
        <dbReference type="ChEBI" id="CHEBI:456216"/>
        <dbReference type="EC" id="6.3.5.3"/>
    </reaction>
</comment>
<comment type="function">
    <text evidence="8">Part of the phosphoribosylformylglycinamidine synthase complex involved in the purines biosynthetic pathway. Catalyzes the ATP-dependent conversion of formylglycinamide ribonucleotide (FGAR) and glutamine to yield formylglycinamidine ribonucleotide (FGAM) and glutamate. The FGAM synthase complex is composed of three subunits. PurQ produces an ammonia molecule by converting glutamine to glutamate. PurL transfers the ammonia molecule to FGAR to form FGAM in an ATP-dependent manner. PurS interacts with PurQ and PurL and is thought to assist in the transfer of the ammonia molecule from PurQ to PurL.</text>
</comment>
<evidence type="ECO:0000256" key="3">
    <source>
        <dbReference type="ARBA" id="ARBA00022723"/>
    </source>
</evidence>
<dbReference type="GO" id="GO:0006189">
    <property type="term" value="P:'de novo' IMP biosynthetic process"/>
    <property type="evidence" value="ECO:0007669"/>
    <property type="project" value="UniProtKB-UniRule"/>
</dbReference>
<comment type="subcellular location">
    <subcellularLocation>
        <location evidence="8">Cytoplasm</location>
    </subcellularLocation>
</comment>
<keyword evidence="14" id="KW-1185">Reference proteome</keyword>
<evidence type="ECO:0000313" key="13">
    <source>
        <dbReference type="EMBL" id="CAF0689945.1"/>
    </source>
</evidence>
<evidence type="ECO:0000256" key="4">
    <source>
        <dbReference type="ARBA" id="ARBA00022741"/>
    </source>
</evidence>
<feature type="binding site" evidence="8">
    <location>
        <position position="115"/>
    </location>
    <ligand>
        <name>Mg(2+)</name>
        <dbReference type="ChEBI" id="CHEBI:18420"/>
        <label>2</label>
    </ligand>
</feature>
<dbReference type="Pfam" id="PF00586">
    <property type="entry name" value="AIRS"/>
    <property type="match status" value="2"/>
</dbReference>
<evidence type="ECO:0000259" key="11">
    <source>
        <dbReference type="Pfam" id="PF02769"/>
    </source>
</evidence>
<feature type="binding site" evidence="8">
    <location>
        <position position="544"/>
    </location>
    <ligand>
        <name>Mg(2+)</name>
        <dbReference type="ChEBI" id="CHEBI:18420"/>
        <label>1</label>
    </ligand>
</feature>
<feature type="domain" description="PurM-like C-terminal" evidence="11">
    <location>
        <begin position="581"/>
        <end position="725"/>
    </location>
</feature>
<dbReference type="UniPathway" id="UPA00074">
    <property type="reaction ID" value="UER00128"/>
</dbReference>
<comment type="similarity">
    <text evidence="8">Belongs to the FGAMS family.</text>
</comment>
<feature type="active site" evidence="8">
    <location>
        <position position="46"/>
    </location>
</feature>
<evidence type="ECO:0000256" key="8">
    <source>
        <dbReference type="HAMAP-Rule" id="MF_00420"/>
    </source>
</evidence>